<feature type="region of interest" description="Disordered" evidence="8">
    <location>
        <begin position="1"/>
        <end position="121"/>
    </location>
</feature>
<feature type="transmembrane region" description="Helical" evidence="9">
    <location>
        <begin position="529"/>
        <end position="547"/>
    </location>
</feature>
<sequence>MTSRTTGGAPGPGADAAGQPLAQTGPEGTAGTTGPDGTAEGAGPKRTAGPGGVTLPSARSAVPPAPGTGVPRTGSALSPTTAPGPHAPAPPPPTSPPPPGPNPRSPEPAPPTPGPAPPSGRFLARATLVTASLSVAAALLGLVRDQSLARLFGAGQDTDAFLVAWTVPEFAATLLIEEGLAFALIPAFSAALARRAQGAPGDPVRSLAAGTLPRLALAFTAVGALLALAAPQFVAVLAPGLPVPSLAVDCTRLTATCVLTFGLAGYCSAALRAHRRFLAPAAIYVVHNIGIVTAMYALGGHWGVRSAAFGVAAGGCLMVAIQLPSLVRELRRPSGRAGVKAAAATQPLDVPLLATVLLFALCRQSQVLIERFLASGLPAGAISHLNYAQKVAQLPMTMSLMLCTVTFPVVARALADGDTERARDRVERDLALAACLVLLGTAAVVACAPQLVGLLFQRGAFTAQDTAATAGVMRVYALGLLGQTLTGVLVRACFSAGRATWYPVAAMTAGIIATSWLGAWAVGPWGVEGIAAANAAGITLTAVLLLAGTGRRGVPIRTGPVLRELSRPLRAATVAAVAGAQAAALPSTPLVGLAVGGATVSVVFLLLGRALDAQGCATVLRSVRTLTRRLTHAVLR</sequence>
<keyword evidence="11" id="KW-1185">Reference proteome</keyword>
<evidence type="ECO:0000256" key="1">
    <source>
        <dbReference type="ARBA" id="ARBA00004651"/>
    </source>
</evidence>
<reference evidence="10 11" key="1">
    <citation type="submission" date="2020-08" db="EMBL/GenBank/DDBJ databases">
        <title>Genomic Encyclopedia of Type Strains, Phase III (KMG-III): the genomes of soil and plant-associated and newly described type strains.</title>
        <authorList>
            <person name="Whitman W."/>
        </authorList>
    </citation>
    <scope>NUCLEOTIDE SEQUENCE [LARGE SCALE GENOMIC DNA]</scope>
    <source>
        <strain evidence="10 11">CECT 3313</strain>
    </source>
</reference>
<dbReference type="Pfam" id="PF03023">
    <property type="entry name" value="MurJ"/>
    <property type="match status" value="1"/>
</dbReference>
<keyword evidence="4" id="KW-0133">Cell shape</keyword>
<name>A0A7W9PN90_9ACTN</name>
<organism evidence="10 11">
    <name type="scientific">Streptomyces echinatus</name>
    <dbReference type="NCBI Taxonomy" id="67293"/>
    <lineage>
        <taxon>Bacteria</taxon>
        <taxon>Bacillati</taxon>
        <taxon>Actinomycetota</taxon>
        <taxon>Actinomycetes</taxon>
        <taxon>Kitasatosporales</taxon>
        <taxon>Streptomycetaceae</taxon>
        <taxon>Streptomyces</taxon>
    </lineage>
</organism>
<dbReference type="EMBL" id="JACHJK010000001">
    <property type="protein sequence ID" value="MBB5924874.1"/>
    <property type="molecule type" value="Genomic_DNA"/>
</dbReference>
<feature type="transmembrane region" description="Helical" evidence="9">
    <location>
        <begin position="215"/>
        <end position="241"/>
    </location>
</feature>
<keyword evidence="6 9" id="KW-1133">Transmembrane helix</keyword>
<evidence type="ECO:0000313" key="10">
    <source>
        <dbReference type="EMBL" id="MBB5924874.1"/>
    </source>
</evidence>
<dbReference type="InterPro" id="IPR051050">
    <property type="entry name" value="Lipid_II_flippase_MurJ/MviN"/>
</dbReference>
<dbReference type="AlphaFoldDB" id="A0A7W9PN90"/>
<dbReference type="RefSeq" id="WP_184958933.1">
    <property type="nucleotide sequence ID" value="NZ_JACHJK010000001.1"/>
</dbReference>
<feature type="transmembrane region" description="Helical" evidence="9">
    <location>
        <begin position="253"/>
        <end position="271"/>
    </location>
</feature>
<evidence type="ECO:0000256" key="9">
    <source>
        <dbReference type="SAM" id="Phobius"/>
    </source>
</evidence>
<dbReference type="PRINTS" id="PR01806">
    <property type="entry name" value="VIRFACTRMVIN"/>
</dbReference>
<dbReference type="Proteomes" id="UP000585836">
    <property type="component" value="Unassembled WGS sequence"/>
</dbReference>
<keyword evidence="7 9" id="KW-0472">Membrane</keyword>
<feature type="transmembrane region" description="Helical" evidence="9">
    <location>
        <begin position="591"/>
        <end position="611"/>
    </location>
</feature>
<evidence type="ECO:0000256" key="6">
    <source>
        <dbReference type="ARBA" id="ARBA00022989"/>
    </source>
</evidence>
<evidence type="ECO:0000256" key="5">
    <source>
        <dbReference type="ARBA" id="ARBA00022984"/>
    </source>
</evidence>
<dbReference type="GO" id="GO:0009252">
    <property type="term" value="P:peptidoglycan biosynthetic process"/>
    <property type="evidence" value="ECO:0007669"/>
    <property type="project" value="UniProtKB-KW"/>
</dbReference>
<keyword evidence="5" id="KW-0573">Peptidoglycan synthesis</keyword>
<evidence type="ECO:0000256" key="7">
    <source>
        <dbReference type="ARBA" id="ARBA00023136"/>
    </source>
</evidence>
<feature type="transmembrane region" description="Helical" evidence="9">
    <location>
        <begin position="430"/>
        <end position="456"/>
    </location>
</feature>
<evidence type="ECO:0000256" key="4">
    <source>
        <dbReference type="ARBA" id="ARBA00022960"/>
    </source>
</evidence>
<feature type="transmembrane region" description="Helical" evidence="9">
    <location>
        <begin position="501"/>
        <end position="523"/>
    </location>
</feature>
<gene>
    <name evidence="10" type="ORF">FHS34_000309</name>
</gene>
<evidence type="ECO:0000256" key="2">
    <source>
        <dbReference type="ARBA" id="ARBA00022475"/>
    </source>
</evidence>
<feature type="compositionally biased region" description="Pro residues" evidence="8">
    <location>
        <begin position="85"/>
        <end position="118"/>
    </location>
</feature>
<keyword evidence="3 9" id="KW-0812">Transmembrane</keyword>
<proteinExistence type="predicted"/>
<dbReference type="GO" id="GO:0005886">
    <property type="term" value="C:plasma membrane"/>
    <property type="evidence" value="ECO:0007669"/>
    <property type="project" value="UniProtKB-SubCell"/>
</dbReference>
<feature type="transmembrane region" description="Helical" evidence="9">
    <location>
        <begin position="304"/>
        <end position="327"/>
    </location>
</feature>
<dbReference type="GO" id="GO:0034204">
    <property type="term" value="P:lipid translocation"/>
    <property type="evidence" value="ECO:0007669"/>
    <property type="project" value="TreeGrafter"/>
</dbReference>
<feature type="compositionally biased region" description="Low complexity" evidence="8">
    <location>
        <begin position="12"/>
        <end position="44"/>
    </location>
</feature>
<dbReference type="PANTHER" id="PTHR47019:SF1">
    <property type="entry name" value="LIPID II FLIPPASE MURJ"/>
    <property type="match status" value="1"/>
</dbReference>
<evidence type="ECO:0000313" key="11">
    <source>
        <dbReference type="Proteomes" id="UP000585836"/>
    </source>
</evidence>
<feature type="transmembrane region" description="Helical" evidence="9">
    <location>
        <begin position="476"/>
        <end position="494"/>
    </location>
</feature>
<comment type="subcellular location">
    <subcellularLocation>
        <location evidence="1">Cell membrane</location>
        <topology evidence="1">Multi-pass membrane protein</topology>
    </subcellularLocation>
</comment>
<comment type="caution">
    <text evidence="10">The sequence shown here is derived from an EMBL/GenBank/DDBJ whole genome shotgun (WGS) entry which is preliminary data.</text>
</comment>
<dbReference type="GO" id="GO:0008360">
    <property type="term" value="P:regulation of cell shape"/>
    <property type="evidence" value="ECO:0007669"/>
    <property type="project" value="UniProtKB-KW"/>
</dbReference>
<dbReference type="PANTHER" id="PTHR47019">
    <property type="entry name" value="LIPID II FLIPPASE MURJ"/>
    <property type="match status" value="1"/>
</dbReference>
<feature type="transmembrane region" description="Helical" evidence="9">
    <location>
        <begin position="568"/>
        <end position="585"/>
    </location>
</feature>
<accession>A0A7W9PN90</accession>
<protein>
    <submittedName>
        <fullName evidence="10">Putative peptidoglycan lipid II flippase</fullName>
    </submittedName>
</protein>
<feature type="transmembrane region" description="Helical" evidence="9">
    <location>
        <begin position="278"/>
        <end position="298"/>
    </location>
</feature>
<evidence type="ECO:0000256" key="3">
    <source>
        <dbReference type="ARBA" id="ARBA00022692"/>
    </source>
</evidence>
<dbReference type="GO" id="GO:0015648">
    <property type="term" value="F:lipid-linked peptidoglycan transporter activity"/>
    <property type="evidence" value="ECO:0007669"/>
    <property type="project" value="TreeGrafter"/>
</dbReference>
<evidence type="ECO:0000256" key="8">
    <source>
        <dbReference type="SAM" id="MobiDB-lite"/>
    </source>
</evidence>
<keyword evidence="2" id="KW-1003">Cell membrane</keyword>
<dbReference type="InterPro" id="IPR004268">
    <property type="entry name" value="MurJ"/>
</dbReference>